<evidence type="ECO:0000256" key="12">
    <source>
        <dbReference type="ARBA" id="ARBA00047754"/>
    </source>
</evidence>
<dbReference type="Gene3D" id="3.20.70.20">
    <property type="match status" value="1"/>
</dbReference>
<name>A0A6L5GUY5_9FIRM</name>
<keyword evidence="10 13" id="KW-0170">Cobalt</keyword>
<evidence type="ECO:0000256" key="11">
    <source>
        <dbReference type="ARBA" id="ARBA00025437"/>
    </source>
</evidence>
<keyword evidence="5 13" id="KW-0846">Cobalamin</keyword>
<organism evidence="17 18">
    <name type="scientific">Candidatus Pseudoramibacter fermentans</name>
    <dbReference type="NCBI Taxonomy" id="2594427"/>
    <lineage>
        <taxon>Bacteria</taxon>
        <taxon>Bacillati</taxon>
        <taxon>Bacillota</taxon>
        <taxon>Clostridia</taxon>
        <taxon>Eubacteriales</taxon>
        <taxon>Eubacteriaceae</taxon>
        <taxon>Pseudoramibacter</taxon>
    </lineage>
</organism>
<evidence type="ECO:0000313" key="17">
    <source>
        <dbReference type="EMBL" id="MQM73646.1"/>
    </source>
</evidence>
<dbReference type="PANTHER" id="PTHR43371">
    <property type="entry name" value="VITAMIN B12-DEPENDENT RIBONUCLEOTIDE REDUCTASE"/>
    <property type="match status" value="1"/>
</dbReference>
<evidence type="ECO:0000256" key="13">
    <source>
        <dbReference type="RuleBase" id="RU364064"/>
    </source>
</evidence>
<dbReference type="NCBIfam" id="NF005122">
    <property type="entry name" value="PRK06556.1"/>
    <property type="match status" value="1"/>
</dbReference>
<evidence type="ECO:0000256" key="7">
    <source>
        <dbReference type="ARBA" id="ARBA00022741"/>
    </source>
</evidence>
<dbReference type="InterPro" id="IPR050862">
    <property type="entry name" value="RdRp_reductase_class-2"/>
</dbReference>
<comment type="similarity">
    <text evidence="2 13">Belongs to the ribonucleoside diphosphate reductase class-2 family.</text>
</comment>
<evidence type="ECO:0000259" key="15">
    <source>
        <dbReference type="Pfam" id="PF08471"/>
    </source>
</evidence>
<keyword evidence="7 13" id="KW-0547">Nucleotide-binding</keyword>
<keyword evidence="9" id="KW-1015">Disulfide bond</keyword>
<dbReference type="GO" id="GO:0071897">
    <property type="term" value="P:DNA biosynthetic process"/>
    <property type="evidence" value="ECO:0007669"/>
    <property type="project" value="UniProtKB-KW"/>
</dbReference>
<evidence type="ECO:0000256" key="1">
    <source>
        <dbReference type="ARBA" id="ARBA00001922"/>
    </source>
</evidence>
<comment type="caution">
    <text evidence="17">The sequence shown here is derived from an EMBL/GenBank/DDBJ whole genome shotgun (WGS) entry which is preliminary data.</text>
</comment>
<evidence type="ECO:0000256" key="6">
    <source>
        <dbReference type="ARBA" id="ARBA00022634"/>
    </source>
</evidence>
<evidence type="ECO:0000256" key="4">
    <source>
        <dbReference type="ARBA" id="ARBA00014409"/>
    </source>
</evidence>
<comment type="cofactor">
    <cofactor evidence="1 13">
        <name>adenosylcob(III)alamin</name>
        <dbReference type="ChEBI" id="CHEBI:18408"/>
    </cofactor>
</comment>
<dbReference type="NCBIfam" id="TIGR02504">
    <property type="entry name" value="NrdJ_Z"/>
    <property type="match status" value="1"/>
</dbReference>
<dbReference type="Pfam" id="PF08471">
    <property type="entry name" value="Ribonuc_red_2_N"/>
    <property type="match status" value="1"/>
</dbReference>
<evidence type="ECO:0000256" key="2">
    <source>
        <dbReference type="ARBA" id="ARBA00007405"/>
    </source>
</evidence>
<comment type="function">
    <text evidence="11 13">Catalyzes the reduction of ribonucleotides to deoxyribonucleotides. May function to provide a pool of deoxyribonucleotide precursors for DNA repair during oxygen limitation and/or for immediate growth after restoration of oxygen.</text>
</comment>
<keyword evidence="8 13" id="KW-0560">Oxidoreductase</keyword>
<protein>
    <recommendedName>
        <fullName evidence="4 13">Vitamin B12-dependent ribonucleotide reductase</fullName>
        <ecNumber evidence="3 13">1.17.4.1</ecNumber>
    </recommendedName>
</protein>
<dbReference type="CDD" id="cd02888">
    <property type="entry name" value="RNR_II_dimer"/>
    <property type="match status" value="1"/>
</dbReference>
<evidence type="ECO:0000256" key="10">
    <source>
        <dbReference type="ARBA" id="ARBA00023285"/>
    </source>
</evidence>
<dbReference type="Pfam" id="PF12637">
    <property type="entry name" value="TSCPD"/>
    <property type="match status" value="1"/>
</dbReference>
<dbReference type="InterPro" id="IPR024434">
    <property type="entry name" value="TSCPD_dom"/>
</dbReference>
<accession>A0A6L5GUY5</accession>
<dbReference type="Pfam" id="PF02867">
    <property type="entry name" value="Ribonuc_red_lgC"/>
    <property type="match status" value="1"/>
</dbReference>
<dbReference type="InterPro" id="IPR000788">
    <property type="entry name" value="RNR_lg_C"/>
</dbReference>
<dbReference type="GO" id="GO:0031419">
    <property type="term" value="F:cobalamin binding"/>
    <property type="evidence" value="ECO:0007669"/>
    <property type="project" value="UniProtKB-KW"/>
</dbReference>
<feature type="domain" description="TSCPD" evidence="16">
    <location>
        <begin position="803"/>
        <end position="904"/>
    </location>
</feature>
<evidence type="ECO:0000259" key="14">
    <source>
        <dbReference type="Pfam" id="PF02867"/>
    </source>
</evidence>
<sequence>MKRRTILKHLSQLFERVFTKSLENSDRTVYDLFDWQTVDVSLTDYRTGQIAFEMKGLEFPKAYSQNACNIIASKYFRKEGVPGTGHETSMRQVADRLVGFWTDALREEGLIDNDAQWQIVYDELVFAFLSQMWAPNSPQWFNTGIKRNYGIEAESDNLYYYDEKTGKVVLSNDRYTRTQSSACFILSIKDQLLGEGSISDHYVSETKLFKGGSGVGTNFSPLRGVNEKLSSGGKSSGMMSFLQGLDRNAGAIKSGGTTRRAAKMVIADIDHPEIEAFIDWKAHEEQKVRDLGKMGYDTSMDGEAYQTVSGQNANNSVRVNQDFMDKVMHLDDDPDATLTLKGRVDDRVNRDVKVQDLWHKINQAAWECADPGLQFDDRFNAWHTCPAGEDGNVGAKYNRINATNPCSEYAFLDDTACNLASINVYRFYHGGVFDVERFVHLVGLIQLVLEASIYWGQFPTEEVARKSYLFRTTGLGLANIASLVMDAGYPYDSDEARNIAAALAGIMTGASYAVSALMAEKVGPFPCYAVNAPYMARVIRNHARIAGARTDAFEDLGYDPYIVDHPILNQIGMSNLSDTVKQVWHDAMDLGEAYGYRNAQVTVIAPTGTISFAMDCGATSIEPFYSQVVLKKLISGGAMQIVNPVLETALHHLGYSDDQVQAVMDYLLETDDNGMLKHAGLKGAPYIKEKDLPIFDCANDIRPEGHVLMVAAITPMISGSVSKTVNMPNSATEADIANINLMAYRSGCKAIATYRDGCKAAQPLSTGGQQDGKRKLTDLSYDELIDLVQSNANVLERKKPKGIRNSRTHAAKIGDIELYITVSFYDNDQISEIFVSTDREGTVVKGLLASLSKSISHMLQYGIPPKDISAMLRGQKYEPSGLVLRHPYIKSASSISDLISKVIDIECGDYSRCQVKPTHHYKRSEFVPKQVDMSSMSGMTELDDGESSADDAESGERIYGEICPNCGSDRMVRNGTCKVCLDCGSTTGCS</sequence>
<evidence type="ECO:0000256" key="8">
    <source>
        <dbReference type="ARBA" id="ARBA00023002"/>
    </source>
</evidence>
<evidence type="ECO:0000259" key="16">
    <source>
        <dbReference type="Pfam" id="PF12637"/>
    </source>
</evidence>
<feature type="domain" description="Ribonucleotide reductase large subunit C-terminal" evidence="14">
    <location>
        <begin position="181"/>
        <end position="754"/>
    </location>
</feature>
<keyword evidence="6 13" id="KW-0237">DNA synthesis</keyword>
<dbReference type="SUPFAM" id="SSF51998">
    <property type="entry name" value="PFL-like glycyl radical enzymes"/>
    <property type="match status" value="1"/>
</dbReference>
<dbReference type="AlphaFoldDB" id="A0A6L5GUY5"/>
<comment type="catalytic activity">
    <reaction evidence="12 13">
        <text>a 2'-deoxyribonucleoside 5'-diphosphate + [thioredoxin]-disulfide + H2O = a ribonucleoside 5'-diphosphate + [thioredoxin]-dithiol</text>
        <dbReference type="Rhea" id="RHEA:23252"/>
        <dbReference type="Rhea" id="RHEA-COMP:10698"/>
        <dbReference type="Rhea" id="RHEA-COMP:10700"/>
        <dbReference type="ChEBI" id="CHEBI:15377"/>
        <dbReference type="ChEBI" id="CHEBI:29950"/>
        <dbReference type="ChEBI" id="CHEBI:50058"/>
        <dbReference type="ChEBI" id="CHEBI:57930"/>
        <dbReference type="ChEBI" id="CHEBI:73316"/>
        <dbReference type="EC" id="1.17.4.1"/>
    </reaction>
</comment>
<dbReference type="PRINTS" id="PR01183">
    <property type="entry name" value="RIBORDTASEM1"/>
</dbReference>
<dbReference type="EC" id="1.17.4.1" evidence="3 13"/>
<dbReference type="EMBL" id="VOGB01000005">
    <property type="protein sequence ID" value="MQM73646.1"/>
    <property type="molecule type" value="Genomic_DNA"/>
</dbReference>
<evidence type="ECO:0000256" key="5">
    <source>
        <dbReference type="ARBA" id="ARBA00022628"/>
    </source>
</evidence>
<reference evidence="17" key="1">
    <citation type="journal article" date="2020" name="Appl. Environ. Microbiol.">
        <title>Medium-Chain Fatty Acid Synthesis by 'Candidatus Weimeria bifida' gen. nov., sp. nov., and 'Candidatus Pseudoramibacter fermentans' sp. nov.</title>
        <authorList>
            <person name="Scarborough M.J."/>
            <person name="Myers K.S."/>
            <person name="Donohue T.J."/>
            <person name="Noguera D.R."/>
        </authorList>
    </citation>
    <scope>NUCLEOTIDE SEQUENCE</scope>
    <source>
        <strain evidence="17">EUB1.1</strain>
    </source>
</reference>
<evidence type="ECO:0000256" key="3">
    <source>
        <dbReference type="ARBA" id="ARBA00012274"/>
    </source>
</evidence>
<dbReference type="GO" id="GO:0004748">
    <property type="term" value="F:ribonucleoside-diphosphate reductase activity, thioredoxin disulfide as acceptor"/>
    <property type="evidence" value="ECO:0007669"/>
    <property type="project" value="UniProtKB-EC"/>
</dbReference>
<dbReference type="Proteomes" id="UP000473648">
    <property type="component" value="Unassembled WGS sequence"/>
</dbReference>
<evidence type="ECO:0000256" key="9">
    <source>
        <dbReference type="ARBA" id="ARBA00023157"/>
    </source>
</evidence>
<gene>
    <name evidence="17" type="ORF">FRC53_09595</name>
</gene>
<evidence type="ECO:0000313" key="18">
    <source>
        <dbReference type="Proteomes" id="UP000473648"/>
    </source>
</evidence>
<dbReference type="InterPro" id="IPR013344">
    <property type="entry name" value="RNR_NrdJ/NrdZ"/>
</dbReference>
<dbReference type="GO" id="GO:0000166">
    <property type="term" value="F:nucleotide binding"/>
    <property type="evidence" value="ECO:0007669"/>
    <property type="project" value="UniProtKB-KW"/>
</dbReference>
<dbReference type="GO" id="GO:0050897">
    <property type="term" value="F:cobalt ion binding"/>
    <property type="evidence" value="ECO:0007669"/>
    <property type="project" value="InterPro"/>
</dbReference>
<feature type="domain" description="Ribonucleotide reductase class II vitamin B12-dependent N-terminal" evidence="15">
    <location>
        <begin position="39"/>
        <end position="131"/>
    </location>
</feature>
<dbReference type="InterPro" id="IPR013678">
    <property type="entry name" value="RNR_2_N"/>
</dbReference>
<keyword evidence="18" id="KW-1185">Reference proteome</keyword>
<proteinExistence type="inferred from homology"/>
<dbReference type="PANTHER" id="PTHR43371:SF1">
    <property type="entry name" value="RIBONUCLEOSIDE-DIPHOSPHATE REDUCTASE"/>
    <property type="match status" value="1"/>
</dbReference>